<gene>
    <name evidence="1" type="ORF">MGWOODY_Mmi1594</name>
</gene>
<dbReference type="AlphaFoldDB" id="A0A160VI82"/>
<evidence type="ECO:0008006" key="2">
    <source>
        <dbReference type="Google" id="ProtNLM"/>
    </source>
</evidence>
<dbReference type="NCBIfam" id="NF033709">
    <property type="entry name" value="PorV_fam"/>
    <property type="match status" value="1"/>
</dbReference>
<sequence length="321" mass="33801">MRKSNKMKQIAIALLITMFLPSTLLIAQKGDENDKAGVVGFKFLNLSYGARGTALGGLAAQASGAEAMFWNPAGLTGATGIGFTAGQTQWLVETTYNNVGVAMPLAGGVIGASMISVNYGDMMKSGWAGDTEYIFQANQGTFTASDMALQLSYGRKLSDKFSIGGTAKSITQDIDGDKMSGMGFDFGTQFDVGYKNMRIGAVISNFGADVDPIETKKETATALPETFQFGIVGRAFGDENMGLMAGMNVTKYSDAAQRYSFNGEFTLMGTAKIRGNYTTGSTQQRLTLGGGIVVAGFVVDIALASTSDFGTVTQFSLGYSL</sequence>
<dbReference type="EMBL" id="FAXC01000379">
    <property type="protein sequence ID" value="CUV10232.1"/>
    <property type="molecule type" value="Genomic_DNA"/>
</dbReference>
<protein>
    <recommendedName>
        <fullName evidence="2">PorV/PorQ family protein</fullName>
    </recommendedName>
</protein>
<accession>A0A160VI82</accession>
<name>A0A160VI82_9ZZZZ</name>
<dbReference type="Gene3D" id="2.40.160.60">
    <property type="entry name" value="Outer membrane protein transport protein (OMPP1/FadL/TodX)"/>
    <property type="match status" value="1"/>
</dbReference>
<dbReference type="SUPFAM" id="SSF56935">
    <property type="entry name" value="Porins"/>
    <property type="match status" value="1"/>
</dbReference>
<organism evidence="1">
    <name type="scientific">hydrothermal vent metagenome</name>
    <dbReference type="NCBI Taxonomy" id="652676"/>
    <lineage>
        <taxon>unclassified sequences</taxon>
        <taxon>metagenomes</taxon>
        <taxon>ecological metagenomes</taxon>
    </lineage>
</organism>
<evidence type="ECO:0000313" key="1">
    <source>
        <dbReference type="EMBL" id="CUV10232.1"/>
    </source>
</evidence>
<proteinExistence type="predicted"/>
<reference evidence="1" key="1">
    <citation type="submission" date="2015-10" db="EMBL/GenBank/DDBJ databases">
        <authorList>
            <person name="Gilbert D.G."/>
        </authorList>
    </citation>
    <scope>NUCLEOTIDE SEQUENCE</scope>
</reference>